<evidence type="ECO:0000256" key="8">
    <source>
        <dbReference type="SAM" id="Coils"/>
    </source>
</evidence>
<dbReference type="Pfam" id="PF00069">
    <property type="entry name" value="Pkinase"/>
    <property type="match status" value="1"/>
</dbReference>
<dbReference type="CDD" id="cd13981">
    <property type="entry name" value="STKc_Bub1_BubR1"/>
    <property type="match status" value="1"/>
</dbReference>
<dbReference type="RefSeq" id="XP_015190125.1">
    <property type="nucleotide sequence ID" value="XM_015334639.1"/>
</dbReference>
<evidence type="ECO:0000259" key="11">
    <source>
        <dbReference type="PROSITE" id="PS51489"/>
    </source>
</evidence>
<keyword evidence="8" id="KW-0175">Coiled coil</keyword>
<evidence type="ECO:0000313" key="15">
    <source>
        <dbReference type="RefSeq" id="XP_015190127.1"/>
    </source>
</evidence>
<proteinExistence type="predicted"/>
<feature type="compositionally biased region" description="Low complexity" evidence="9">
    <location>
        <begin position="765"/>
        <end position="817"/>
    </location>
</feature>
<evidence type="ECO:0000256" key="3">
    <source>
        <dbReference type="ARBA" id="ARBA00022741"/>
    </source>
</evidence>
<dbReference type="CDD" id="cd06503">
    <property type="entry name" value="ATP-synt_Fo_b"/>
    <property type="match status" value="1"/>
</dbReference>
<evidence type="ECO:0000256" key="4">
    <source>
        <dbReference type="ARBA" id="ARBA00022838"/>
    </source>
</evidence>
<accession>A0ABM1JCE0</accession>
<protein>
    <submittedName>
        <fullName evidence="13 14">Uncharacterized protein LOC107073858 isoform X1</fullName>
    </submittedName>
</protein>
<dbReference type="Proteomes" id="UP000694924">
    <property type="component" value="Unplaced"/>
</dbReference>
<dbReference type="InterPro" id="IPR008271">
    <property type="entry name" value="Ser/Thr_kinase_AS"/>
</dbReference>
<feature type="domain" description="Protein kinase" evidence="10">
    <location>
        <begin position="1215"/>
        <end position="1497"/>
    </location>
</feature>
<dbReference type="Gene3D" id="1.10.510.10">
    <property type="entry name" value="Transferase(Phosphotransferase) domain 1"/>
    <property type="match status" value="1"/>
</dbReference>
<evidence type="ECO:0000313" key="16">
    <source>
        <dbReference type="RefSeq" id="XP_015190128.1"/>
    </source>
</evidence>
<evidence type="ECO:0000313" key="13">
    <source>
        <dbReference type="RefSeq" id="XP_015190125.1"/>
    </source>
</evidence>
<name>A0ABM1JCE0_POLDO</name>
<dbReference type="PANTHER" id="PTHR14030:SF4">
    <property type="entry name" value="BUB1 KINASE, ISOFORM A-RELATED"/>
    <property type="match status" value="1"/>
</dbReference>
<keyword evidence="2" id="KW-0158">Chromosome</keyword>
<organism evidence="12 16">
    <name type="scientific">Polistes dominula</name>
    <name type="common">European paper wasp</name>
    <name type="synonym">Vespa dominula</name>
    <dbReference type="NCBI Taxonomy" id="743375"/>
    <lineage>
        <taxon>Eukaryota</taxon>
        <taxon>Metazoa</taxon>
        <taxon>Ecdysozoa</taxon>
        <taxon>Arthropoda</taxon>
        <taxon>Hexapoda</taxon>
        <taxon>Insecta</taxon>
        <taxon>Pterygota</taxon>
        <taxon>Neoptera</taxon>
        <taxon>Endopterygota</taxon>
        <taxon>Hymenoptera</taxon>
        <taxon>Apocrita</taxon>
        <taxon>Aculeata</taxon>
        <taxon>Vespoidea</taxon>
        <taxon>Vespidae</taxon>
        <taxon>Polistinae</taxon>
        <taxon>Polistini</taxon>
        <taxon>Polistes</taxon>
    </lineage>
</organism>
<dbReference type="RefSeq" id="XP_015190126.1">
    <property type="nucleotide sequence ID" value="XM_015334640.1"/>
</dbReference>
<dbReference type="PROSITE" id="PS00108">
    <property type="entry name" value="PROTEIN_KINASE_ST"/>
    <property type="match status" value="1"/>
</dbReference>
<sequence length="1497" mass="174233">MDPATVIALCKENIQPLRYGRNAAQLGTALRAQEDAETQQLLLQEKQMYEDAIRNYEGDDPLENWYEYISWIEQSYPKSGHESHIGKLLQQCLAIFEKETKYYQDQRYIRLWINYINMQKNPLELYQLLYNNGIGTMVADMYRAWAFELEQIEDYKQADEIYLLGLRARAEPLEELDYAHKNFQLAVARKTLGHVDERGDTSLFEQRQAFSSLKAIKAGKKVGTIRTGHRVRDYLPGSVPQVTSMPNTRPNARVQIYQDDMHGEMKGASILDHVPIEDMMHKENTIKPGPWNTGIKKSNLLSSSVKTTAFKIHEDDQDDHDMQKIRLFPNHTSFFDGSKYSEHIHIPVYVPDRTSVNVILKPHYPKDIVYANNMDISMEEIRAQHYLLKSRQNQEMQKKYSDLEIDDKCSRNVDLQNQQKIMEREPQNPNITLQELQKHRHDFVQQQQQQQQKMVQRQHNLELQRREVEHLDIERHRIQIEQQELQRQYEVDKQTLENQRQNTKQQQELKRLEIEKIEAERIEAERIKAERIEAQRIEAQRIEAERIEAQRIEAERIEAQRIEAERLEAQRIEAERIEAERIEAQRIEAERIEAERIEAQRMEAELNTQRKLQTSYLHPHHTSSLSTDNEEHLLGQSLTVNTKEAISAVQDLWHSPSITPATPRFRNPITPRMTDSRTKLSFDIHMDSSMTQHAMSNKHHQGFNIQPYEDQENHQSFHTSHQSYVPPAQHTPYGNHGLQNTYHYPIPHHDQQVQQLSHHPHHQMMHPPQQPHQQPHQQQHQQQHQQPHQQPHQQSHQQAHSLHHQSLSQSQHLQSHSQLHHSHSQIHHSPHSQHLQHQQHHPHHHMQQMQHPSFSNMLPNDIGYQQYPPSLDPALLQQNSEPQKPLHYSSFNEPNVEANKPYRMPPELPYIKSPGMNRRDLKYLENAENKENAIVVDYNGPPEENMPPKLTEEDNLYTDDNLGISPLSGPDETCYTEACNALLSSSTPMTNHFRLSHRPKDVPEFSNQNVPHHTIPDVHNGNTDEKLSVIMESTREYVSSSSASSANTRIAALGFTLTREEMSLIKESSIQQIPNDSILAGNPPYEQKMRAQIQAVNAQSPRTVQRNVDQITSEIKNNCDLRKSITFKMNSEIDNQEKTTDTMECEEHEPMEQVEEETFQLPSGNINPFDKNLIAGLLRNMKFPQPQHAEGYVRLNTNLNKLVPSTIITLGPEAYNLEKCLGKGMYGTVYKAVNMQTGQTVALKTQKPAWVWEYYIVREIKARLTNAHMLRGFMDVSIAYITNNVSVLVSEYSKFGTLLTVTNQFKLSTGKPLNEPLAIFFTIEMLQIVEHLHKCQIIHGDIKPDNFLVMRLPTEDVRPTIQLIDFGCSIDMSLLPDKTTFTHIIKTEEFTCIEMQTGRPWTYQTDLYCLAATSHCLLFGNYMRVSNVGDRWFINSKLPRYAKKTAWEPFFTELLNIESCEKLPDLCKLRNVMEEALPPVPELQSRLRHFSNILNNR</sequence>
<feature type="compositionally biased region" description="Polar residues" evidence="9">
    <location>
        <begin position="714"/>
        <end position="723"/>
    </location>
</feature>
<feature type="binding site" evidence="7">
    <location>
        <position position="1244"/>
    </location>
    <ligand>
        <name>ATP</name>
        <dbReference type="ChEBI" id="CHEBI:30616"/>
    </ligand>
</feature>
<evidence type="ECO:0000313" key="12">
    <source>
        <dbReference type="Proteomes" id="UP000694924"/>
    </source>
</evidence>
<gene>
    <name evidence="13 14 15 16 17" type="primary">LOC107073858</name>
</gene>
<dbReference type="PROSITE" id="PS51489">
    <property type="entry name" value="BUB1_N"/>
    <property type="match status" value="1"/>
</dbReference>
<evidence type="ECO:0000313" key="14">
    <source>
        <dbReference type="RefSeq" id="XP_015190126.1"/>
    </source>
</evidence>
<feature type="region of interest" description="Disordered" evidence="9">
    <location>
        <begin position="655"/>
        <end position="674"/>
    </location>
</feature>
<feature type="compositionally biased region" description="Basic residues" evidence="9">
    <location>
        <begin position="818"/>
        <end position="831"/>
    </location>
</feature>
<keyword evidence="5 7" id="KW-0067">ATP-binding</keyword>
<evidence type="ECO:0000256" key="7">
    <source>
        <dbReference type="PROSITE-ProRule" id="PRU10141"/>
    </source>
</evidence>
<dbReference type="RefSeq" id="XP_015190128.1">
    <property type="nucleotide sequence ID" value="XM_015334642.1"/>
</dbReference>
<dbReference type="PROSITE" id="PS50011">
    <property type="entry name" value="PROTEIN_KINASE_DOM"/>
    <property type="match status" value="1"/>
</dbReference>
<dbReference type="RefSeq" id="XP_015190127.1">
    <property type="nucleotide sequence ID" value="XM_015334641.1"/>
</dbReference>
<feature type="compositionally biased region" description="Basic residues" evidence="9">
    <location>
        <begin position="837"/>
        <end position="846"/>
    </location>
</feature>
<dbReference type="SMART" id="SM00777">
    <property type="entry name" value="Mad3_BUB1_I"/>
    <property type="match status" value="1"/>
</dbReference>
<evidence type="ECO:0000259" key="10">
    <source>
        <dbReference type="PROSITE" id="PS50011"/>
    </source>
</evidence>
<dbReference type="Gene3D" id="1.25.40.430">
    <property type="match status" value="1"/>
</dbReference>
<dbReference type="GeneID" id="107073858"/>
<keyword evidence="3 7" id="KW-0547">Nucleotide-binding</keyword>
<dbReference type="RefSeq" id="XP_015190129.1">
    <property type="nucleotide sequence ID" value="XM_015334643.1"/>
</dbReference>
<dbReference type="InterPro" id="IPR013212">
    <property type="entry name" value="Mad3/Bub1_I"/>
</dbReference>
<dbReference type="InterPro" id="IPR015661">
    <property type="entry name" value="Bub1/Mad3"/>
</dbReference>
<reference evidence="13 14" key="1">
    <citation type="submission" date="2025-05" db="UniProtKB">
        <authorList>
            <consortium name="RefSeq"/>
        </authorList>
    </citation>
    <scope>IDENTIFICATION</scope>
    <source>
        <tissue evidence="13 14">Whole body</tissue>
    </source>
</reference>
<evidence type="ECO:0000256" key="9">
    <source>
        <dbReference type="SAM" id="MobiDB-lite"/>
    </source>
</evidence>
<dbReference type="PROSITE" id="PS00107">
    <property type="entry name" value="PROTEIN_KINASE_ATP"/>
    <property type="match status" value="1"/>
</dbReference>
<evidence type="ECO:0000256" key="5">
    <source>
        <dbReference type="ARBA" id="ARBA00022840"/>
    </source>
</evidence>
<dbReference type="SUPFAM" id="SSF56112">
    <property type="entry name" value="Protein kinase-like (PK-like)"/>
    <property type="match status" value="1"/>
</dbReference>
<dbReference type="InterPro" id="IPR011009">
    <property type="entry name" value="Kinase-like_dom_sf"/>
</dbReference>
<dbReference type="InterPro" id="IPR000719">
    <property type="entry name" value="Prot_kinase_dom"/>
</dbReference>
<evidence type="ECO:0000256" key="2">
    <source>
        <dbReference type="ARBA" id="ARBA00022454"/>
    </source>
</evidence>
<keyword evidence="6" id="KW-0137">Centromere</keyword>
<feature type="coiled-coil region" evidence="8">
    <location>
        <begin position="468"/>
        <end position="612"/>
    </location>
</feature>
<feature type="region of interest" description="Disordered" evidence="9">
    <location>
        <begin position="712"/>
        <end position="913"/>
    </location>
</feature>
<evidence type="ECO:0000256" key="1">
    <source>
        <dbReference type="ARBA" id="ARBA00004629"/>
    </source>
</evidence>
<feature type="domain" description="BUB1 N-terminal" evidence="11">
    <location>
        <begin position="49"/>
        <end position="209"/>
    </location>
</feature>
<evidence type="ECO:0000256" key="6">
    <source>
        <dbReference type="ARBA" id="ARBA00023328"/>
    </source>
</evidence>
<comment type="subcellular location">
    <subcellularLocation>
        <location evidence="1">Chromosome</location>
        <location evidence="1">Centromere</location>
        <location evidence="1">Kinetochore</location>
    </subcellularLocation>
</comment>
<evidence type="ECO:0000313" key="17">
    <source>
        <dbReference type="RefSeq" id="XP_015190129.1"/>
    </source>
</evidence>
<dbReference type="PANTHER" id="PTHR14030">
    <property type="entry name" value="MITOTIC CHECKPOINT SERINE/THREONINE-PROTEIN KINASE BUB1"/>
    <property type="match status" value="1"/>
</dbReference>
<dbReference type="InterPro" id="IPR017441">
    <property type="entry name" value="Protein_kinase_ATP_BS"/>
</dbReference>
<keyword evidence="12" id="KW-1185">Reference proteome</keyword>
<keyword evidence="4" id="KW-0995">Kinetochore</keyword>
<dbReference type="SMART" id="SM00220">
    <property type="entry name" value="S_TKc"/>
    <property type="match status" value="1"/>
</dbReference>
<dbReference type="Pfam" id="PF08311">
    <property type="entry name" value="Mad3_BUB1_I"/>
    <property type="match status" value="1"/>
</dbReference>